<dbReference type="Proteomes" id="UP000266841">
    <property type="component" value="Unassembled WGS sequence"/>
</dbReference>
<feature type="compositionally biased region" description="Low complexity" evidence="1">
    <location>
        <begin position="65"/>
        <end position="79"/>
    </location>
</feature>
<proteinExistence type="predicted"/>
<protein>
    <recommendedName>
        <fullName evidence="4">B30.2/SPRY domain-containing protein</fullName>
    </recommendedName>
</protein>
<comment type="caution">
    <text evidence="2">The sequence shown here is derived from an EMBL/GenBank/DDBJ whole genome shotgun (WGS) entry which is preliminary data.</text>
</comment>
<reference evidence="2 3" key="1">
    <citation type="journal article" date="2012" name="Genome Biol.">
        <title>Genome and low-iron response of an oceanic diatom adapted to chronic iron limitation.</title>
        <authorList>
            <person name="Lommer M."/>
            <person name="Specht M."/>
            <person name="Roy A.S."/>
            <person name="Kraemer L."/>
            <person name="Andreson R."/>
            <person name="Gutowska M.A."/>
            <person name="Wolf J."/>
            <person name="Bergner S.V."/>
            <person name="Schilhabel M.B."/>
            <person name="Klostermeier U.C."/>
            <person name="Beiko R.G."/>
            <person name="Rosenstiel P."/>
            <person name="Hippler M."/>
            <person name="Laroche J."/>
        </authorList>
    </citation>
    <scope>NUCLEOTIDE SEQUENCE [LARGE SCALE GENOMIC DNA]</scope>
    <source>
        <strain evidence="2 3">CCMP1005</strain>
    </source>
</reference>
<evidence type="ECO:0000313" key="2">
    <source>
        <dbReference type="EMBL" id="EJK64118.1"/>
    </source>
</evidence>
<evidence type="ECO:0008006" key="4">
    <source>
        <dbReference type="Google" id="ProtNLM"/>
    </source>
</evidence>
<feature type="compositionally biased region" description="Basic and acidic residues" evidence="1">
    <location>
        <begin position="96"/>
        <end position="108"/>
    </location>
</feature>
<gene>
    <name evidence="2" type="ORF">THAOC_15174</name>
</gene>
<dbReference type="OrthoDB" id="5951542at2759"/>
<keyword evidence="3" id="KW-1185">Reference proteome</keyword>
<sequence>MNMMKNQEVRHAEGEPSPGWPITVWCPCEEYTSDPGAYPVDIMRTKGISDKSVTGSSAGDMQEVSRNGGSNKSKSPSGRFWAGRGGVSRCLPRSSTKPERGRSREHPLRHAPGTKEVADEMTEKERRTLYVRGSMISVYDLLLRHRAPLEFTLLLGRRIRYTKKRDKSTLTTWNCRRGGNTAVARDFVMRRGRHFARFQVRAIAPPQPGDDLHVGVIRPISRRILDSRMDEFSPFHRAMKLELLAADGKQAQEWEDGSEVQVSRVSKRAVFFAAIVDLSCFIQACEFISTIGRFRMTNWDEDLVPSMEEYRWNDEQNFFGSKGGFHGWAQDGLWTRSASDSSDAVIGLLLDLEQGTLSAYLDDDRIGVFSDRTLSGEYCWFATAFSEEHCQVSIERAAVAA</sequence>
<name>K0SDE8_THAOC</name>
<organism evidence="2 3">
    <name type="scientific">Thalassiosira oceanica</name>
    <name type="common">Marine diatom</name>
    <dbReference type="NCBI Taxonomy" id="159749"/>
    <lineage>
        <taxon>Eukaryota</taxon>
        <taxon>Sar</taxon>
        <taxon>Stramenopiles</taxon>
        <taxon>Ochrophyta</taxon>
        <taxon>Bacillariophyta</taxon>
        <taxon>Coscinodiscophyceae</taxon>
        <taxon>Thalassiosirophycidae</taxon>
        <taxon>Thalassiosirales</taxon>
        <taxon>Thalassiosiraceae</taxon>
        <taxon>Thalassiosira</taxon>
    </lineage>
</organism>
<feature type="region of interest" description="Disordered" evidence="1">
    <location>
        <begin position="50"/>
        <end position="121"/>
    </location>
</feature>
<dbReference type="EMBL" id="AGNL01017617">
    <property type="protein sequence ID" value="EJK64118.1"/>
    <property type="molecule type" value="Genomic_DNA"/>
</dbReference>
<evidence type="ECO:0000256" key="1">
    <source>
        <dbReference type="SAM" id="MobiDB-lite"/>
    </source>
</evidence>
<dbReference type="AlphaFoldDB" id="K0SDE8"/>
<evidence type="ECO:0000313" key="3">
    <source>
        <dbReference type="Proteomes" id="UP000266841"/>
    </source>
</evidence>
<accession>K0SDE8</accession>